<name>A0A6M3LWR7_9ZZZZ</name>
<sequence>MRPGNKTISNSLRPQIENIKSNIRAAVRPFDGTGRPFKLVLAELRGEGMTIHYVAEKAHYVRVDPGAA</sequence>
<reference evidence="1" key="1">
    <citation type="submission" date="2020-03" db="EMBL/GenBank/DDBJ databases">
        <title>The deep terrestrial virosphere.</title>
        <authorList>
            <person name="Holmfeldt K."/>
            <person name="Nilsson E."/>
            <person name="Simone D."/>
            <person name="Lopez-Fernandez M."/>
            <person name="Wu X."/>
            <person name="de Brujin I."/>
            <person name="Lundin D."/>
            <person name="Andersson A."/>
            <person name="Bertilsson S."/>
            <person name="Dopson M."/>
        </authorList>
    </citation>
    <scope>NUCLEOTIDE SEQUENCE</scope>
    <source>
        <strain evidence="1">MM171A00884</strain>
        <strain evidence="2">MM171B00661</strain>
    </source>
</reference>
<accession>A0A6M3LWR7</accession>
<evidence type="ECO:0000313" key="2">
    <source>
        <dbReference type="EMBL" id="QJB03539.1"/>
    </source>
</evidence>
<proteinExistence type="predicted"/>
<evidence type="ECO:0000313" key="1">
    <source>
        <dbReference type="EMBL" id="QJA99806.1"/>
    </source>
</evidence>
<dbReference type="EMBL" id="MT143668">
    <property type="protein sequence ID" value="QJA99806.1"/>
    <property type="molecule type" value="Genomic_DNA"/>
</dbReference>
<gene>
    <name evidence="1" type="ORF">MM171A00884_0018</name>
    <name evidence="2" type="ORF">MM171B00661_0018</name>
</gene>
<organism evidence="1">
    <name type="scientific">viral metagenome</name>
    <dbReference type="NCBI Taxonomy" id="1070528"/>
    <lineage>
        <taxon>unclassified sequences</taxon>
        <taxon>metagenomes</taxon>
        <taxon>organismal metagenomes</taxon>
    </lineage>
</organism>
<dbReference type="AlphaFoldDB" id="A0A6M3LWR7"/>
<dbReference type="EMBL" id="MT143850">
    <property type="protein sequence ID" value="QJB03539.1"/>
    <property type="molecule type" value="Genomic_DNA"/>
</dbReference>
<protein>
    <submittedName>
        <fullName evidence="1">Uncharacterized protein</fullName>
    </submittedName>
</protein>